<dbReference type="Pfam" id="PF01138">
    <property type="entry name" value="RNase_PH"/>
    <property type="match status" value="1"/>
</dbReference>
<feature type="domain" description="Exoribonuclease phosphorolytic" evidence="9">
    <location>
        <begin position="2"/>
        <end position="75"/>
    </location>
</feature>
<dbReference type="PANTHER" id="PTHR11953">
    <property type="entry name" value="EXOSOME COMPLEX COMPONENT"/>
    <property type="match status" value="1"/>
</dbReference>
<comment type="similarity">
    <text evidence="3">Belongs to the RNase PH family.</text>
</comment>
<evidence type="ECO:0000256" key="7">
    <source>
        <dbReference type="ARBA" id="ARBA00062379"/>
    </source>
</evidence>
<dbReference type="Proteomes" id="UP001174909">
    <property type="component" value="Unassembled WGS sequence"/>
</dbReference>
<dbReference type="GO" id="GO:0000176">
    <property type="term" value="C:nuclear exosome (RNase complex)"/>
    <property type="evidence" value="ECO:0007669"/>
    <property type="project" value="TreeGrafter"/>
</dbReference>
<dbReference type="InterPro" id="IPR036345">
    <property type="entry name" value="ExoRNase_PH_dom2_sf"/>
</dbReference>
<dbReference type="GO" id="GO:0003723">
    <property type="term" value="F:RNA binding"/>
    <property type="evidence" value="ECO:0007669"/>
    <property type="project" value="TreeGrafter"/>
</dbReference>
<keyword evidence="12" id="KW-1185">Reference proteome</keyword>
<name>A0AA35XEM3_GEOBA</name>
<dbReference type="GO" id="GO:0071028">
    <property type="term" value="P:nuclear mRNA surveillance"/>
    <property type="evidence" value="ECO:0007669"/>
    <property type="project" value="TreeGrafter"/>
</dbReference>
<keyword evidence="4" id="KW-0963">Cytoplasm</keyword>
<feature type="domain" description="Exoribonuclease phosphorolytic" evidence="10">
    <location>
        <begin position="78"/>
        <end position="142"/>
    </location>
</feature>
<dbReference type="SUPFAM" id="SSF55666">
    <property type="entry name" value="Ribonuclease PH domain 2-like"/>
    <property type="match status" value="1"/>
</dbReference>
<dbReference type="InterPro" id="IPR015847">
    <property type="entry name" value="ExoRNase_PH_dom2"/>
</dbReference>
<dbReference type="InterPro" id="IPR020568">
    <property type="entry name" value="Ribosomal_Su5_D2-typ_SF"/>
</dbReference>
<gene>
    <name evidence="11" type="ORF">GBAR_LOCUS30488</name>
</gene>
<sequence>MATFSASERRKRTRGDRKSVETSLALRQMFESVIMRELYPQSKIDIYIQVLQSDGGNRCVSINAATMALIDAGIPLKDFVCASSAGYIEDTPLLDLNYLEETAGGPNLTLALLPKSNKIVLVQMDSRLHADHLEKVMNTAITGISRVHAILDRTVKEHLQKTIGTITA</sequence>
<dbReference type="GO" id="GO:0000177">
    <property type="term" value="C:cytoplasmic exosome (RNase complex)"/>
    <property type="evidence" value="ECO:0007669"/>
    <property type="project" value="TreeGrafter"/>
</dbReference>
<dbReference type="GO" id="GO:0071051">
    <property type="term" value="P:poly(A)-dependent snoRNA 3'-end processing"/>
    <property type="evidence" value="ECO:0007669"/>
    <property type="project" value="TreeGrafter"/>
</dbReference>
<dbReference type="CDD" id="cd11370">
    <property type="entry name" value="RNase_PH_RRP41"/>
    <property type="match status" value="1"/>
</dbReference>
<dbReference type="Gene3D" id="3.30.230.70">
    <property type="entry name" value="GHMP Kinase, N-terminal domain"/>
    <property type="match status" value="1"/>
</dbReference>
<evidence type="ECO:0000313" key="12">
    <source>
        <dbReference type="Proteomes" id="UP001174909"/>
    </source>
</evidence>
<accession>A0AA35XEM3</accession>
<evidence type="ECO:0000256" key="1">
    <source>
        <dbReference type="ARBA" id="ARBA00004496"/>
    </source>
</evidence>
<dbReference type="InterPro" id="IPR001247">
    <property type="entry name" value="ExoRNase_PH_dom1"/>
</dbReference>
<dbReference type="InterPro" id="IPR027408">
    <property type="entry name" value="PNPase/RNase_PH_dom_sf"/>
</dbReference>
<protein>
    <recommendedName>
        <fullName evidence="8">Putative exosome complex component RRP41</fullName>
    </recommendedName>
</protein>
<organism evidence="11 12">
    <name type="scientific">Geodia barretti</name>
    <name type="common">Barrett's horny sponge</name>
    <dbReference type="NCBI Taxonomy" id="519541"/>
    <lineage>
        <taxon>Eukaryota</taxon>
        <taxon>Metazoa</taxon>
        <taxon>Porifera</taxon>
        <taxon>Demospongiae</taxon>
        <taxon>Heteroscleromorpha</taxon>
        <taxon>Tetractinellida</taxon>
        <taxon>Astrophorina</taxon>
        <taxon>Geodiidae</taxon>
        <taxon>Geodia</taxon>
    </lineage>
</organism>
<dbReference type="SUPFAM" id="SSF54211">
    <property type="entry name" value="Ribosomal protein S5 domain 2-like"/>
    <property type="match status" value="1"/>
</dbReference>
<dbReference type="FunFam" id="3.30.230.70:FF:000004">
    <property type="entry name" value="Exosome complex component Rrp41"/>
    <property type="match status" value="1"/>
</dbReference>
<dbReference type="AlphaFoldDB" id="A0AA35XEM3"/>
<dbReference type="EMBL" id="CASHTH010004314">
    <property type="protein sequence ID" value="CAI8055943.1"/>
    <property type="molecule type" value="Genomic_DNA"/>
</dbReference>
<dbReference type="PANTHER" id="PTHR11953:SF0">
    <property type="entry name" value="EXOSOME COMPLEX COMPONENT RRP41"/>
    <property type="match status" value="1"/>
</dbReference>
<reference evidence="11" key="1">
    <citation type="submission" date="2023-03" db="EMBL/GenBank/DDBJ databases">
        <authorList>
            <person name="Steffen K."/>
            <person name="Cardenas P."/>
        </authorList>
    </citation>
    <scope>NUCLEOTIDE SEQUENCE</scope>
</reference>
<evidence type="ECO:0000256" key="8">
    <source>
        <dbReference type="ARBA" id="ARBA00073078"/>
    </source>
</evidence>
<evidence type="ECO:0000313" key="11">
    <source>
        <dbReference type="EMBL" id="CAI8055943.1"/>
    </source>
</evidence>
<comment type="subcellular location">
    <subcellularLocation>
        <location evidence="1">Cytoplasm</location>
    </subcellularLocation>
    <subcellularLocation>
        <location evidence="2">Nucleus</location>
        <location evidence="2">Nucleolus</location>
    </subcellularLocation>
</comment>
<comment type="function">
    <text evidence="6">Non-catalytic component of the RNA exosome complex which has 3'-&gt;5' exoribonuclease activity and participates in a multitude of cellular RNA processing and degradation events.</text>
</comment>
<evidence type="ECO:0000256" key="2">
    <source>
        <dbReference type="ARBA" id="ARBA00004604"/>
    </source>
</evidence>
<evidence type="ECO:0000256" key="4">
    <source>
        <dbReference type="ARBA" id="ARBA00022490"/>
    </source>
</evidence>
<evidence type="ECO:0000256" key="6">
    <source>
        <dbReference type="ARBA" id="ARBA00058393"/>
    </source>
</evidence>
<dbReference type="GO" id="GO:0005730">
    <property type="term" value="C:nucleolus"/>
    <property type="evidence" value="ECO:0007669"/>
    <property type="project" value="UniProtKB-SubCell"/>
</dbReference>
<dbReference type="InterPro" id="IPR050080">
    <property type="entry name" value="RNase_PH"/>
</dbReference>
<comment type="subunit">
    <text evidence="7">Component of the RNA exosome complex.</text>
</comment>
<keyword evidence="5" id="KW-0271">Exosome</keyword>
<proteinExistence type="inferred from homology"/>
<evidence type="ECO:0000256" key="3">
    <source>
        <dbReference type="ARBA" id="ARBA00006678"/>
    </source>
</evidence>
<comment type="caution">
    <text evidence="11">The sequence shown here is derived from an EMBL/GenBank/DDBJ whole genome shotgun (WGS) entry which is preliminary data.</text>
</comment>
<dbReference type="GO" id="GO:0034475">
    <property type="term" value="P:U4 snRNA 3'-end processing"/>
    <property type="evidence" value="ECO:0007669"/>
    <property type="project" value="TreeGrafter"/>
</dbReference>
<dbReference type="GO" id="GO:0016075">
    <property type="term" value="P:rRNA catabolic process"/>
    <property type="evidence" value="ECO:0007669"/>
    <property type="project" value="TreeGrafter"/>
</dbReference>
<evidence type="ECO:0000256" key="5">
    <source>
        <dbReference type="ARBA" id="ARBA00022835"/>
    </source>
</evidence>
<dbReference type="Pfam" id="PF03725">
    <property type="entry name" value="RNase_PH_C"/>
    <property type="match status" value="1"/>
</dbReference>
<evidence type="ECO:0000259" key="10">
    <source>
        <dbReference type="Pfam" id="PF03725"/>
    </source>
</evidence>
<evidence type="ECO:0000259" key="9">
    <source>
        <dbReference type="Pfam" id="PF01138"/>
    </source>
</evidence>